<feature type="non-terminal residue" evidence="1">
    <location>
        <position position="1"/>
    </location>
</feature>
<organism evidence="1 2">
    <name type="scientific">Diploptera punctata</name>
    <name type="common">Pacific beetle cockroach</name>
    <dbReference type="NCBI Taxonomy" id="6984"/>
    <lineage>
        <taxon>Eukaryota</taxon>
        <taxon>Metazoa</taxon>
        <taxon>Ecdysozoa</taxon>
        <taxon>Arthropoda</taxon>
        <taxon>Hexapoda</taxon>
        <taxon>Insecta</taxon>
        <taxon>Pterygota</taxon>
        <taxon>Neoptera</taxon>
        <taxon>Polyneoptera</taxon>
        <taxon>Dictyoptera</taxon>
        <taxon>Blattodea</taxon>
        <taxon>Blaberoidea</taxon>
        <taxon>Blaberidae</taxon>
        <taxon>Diplopterinae</taxon>
        <taxon>Diploptera</taxon>
    </lineage>
</organism>
<proteinExistence type="predicted"/>
<reference evidence="1" key="2">
    <citation type="submission" date="2023-05" db="EMBL/GenBank/DDBJ databases">
        <authorList>
            <person name="Fouks B."/>
        </authorList>
    </citation>
    <scope>NUCLEOTIDE SEQUENCE</scope>
    <source>
        <strain evidence="1">Stay&amp;Tobe</strain>
        <tissue evidence="1">Testes</tissue>
    </source>
</reference>
<evidence type="ECO:0000313" key="1">
    <source>
        <dbReference type="EMBL" id="KAJ9592855.1"/>
    </source>
</evidence>
<dbReference type="AlphaFoldDB" id="A0AAD8EJG0"/>
<feature type="non-terminal residue" evidence="1">
    <location>
        <position position="56"/>
    </location>
</feature>
<protein>
    <submittedName>
        <fullName evidence="1">Uncharacterized protein</fullName>
    </submittedName>
</protein>
<dbReference type="Proteomes" id="UP001233999">
    <property type="component" value="Unassembled WGS sequence"/>
</dbReference>
<sequence>QDSEFRHQYIACVSLRYRFQKYNIFSQIPTQYRKDTQLCEGKNFKMQILVIKGGEK</sequence>
<name>A0AAD8EJG0_DIPPU</name>
<comment type="caution">
    <text evidence="1">The sequence shown here is derived from an EMBL/GenBank/DDBJ whole genome shotgun (WGS) entry which is preliminary data.</text>
</comment>
<accession>A0AAD8EJG0</accession>
<reference evidence="1" key="1">
    <citation type="journal article" date="2023" name="IScience">
        <title>Live-bearing cockroach genome reveals convergent evolutionary mechanisms linked to viviparity in insects and beyond.</title>
        <authorList>
            <person name="Fouks B."/>
            <person name="Harrison M.C."/>
            <person name="Mikhailova A.A."/>
            <person name="Marchal E."/>
            <person name="English S."/>
            <person name="Carruthers M."/>
            <person name="Jennings E.C."/>
            <person name="Chiamaka E.L."/>
            <person name="Frigard R.A."/>
            <person name="Pippel M."/>
            <person name="Attardo G.M."/>
            <person name="Benoit J.B."/>
            <person name="Bornberg-Bauer E."/>
            <person name="Tobe S.S."/>
        </authorList>
    </citation>
    <scope>NUCLEOTIDE SEQUENCE</scope>
    <source>
        <strain evidence="1">Stay&amp;Tobe</strain>
    </source>
</reference>
<gene>
    <name evidence="1" type="ORF">L9F63_015498</name>
</gene>
<evidence type="ECO:0000313" key="2">
    <source>
        <dbReference type="Proteomes" id="UP001233999"/>
    </source>
</evidence>
<keyword evidence="2" id="KW-1185">Reference proteome</keyword>
<dbReference type="EMBL" id="JASPKZ010003800">
    <property type="protein sequence ID" value="KAJ9592855.1"/>
    <property type="molecule type" value="Genomic_DNA"/>
</dbReference>